<evidence type="ECO:0000256" key="1">
    <source>
        <dbReference type="ARBA" id="ARBA00023118"/>
    </source>
</evidence>
<keyword evidence="1" id="KW-0051">Antiviral defense</keyword>
<dbReference type="GO" id="GO:0051607">
    <property type="term" value="P:defense response to virus"/>
    <property type="evidence" value="ECO:0007669"/>
    <property type="project" value="UniProtKB-KW"/>
</dbReference>
<feature type="domain" description="CRISPR type III-associated protein" evidence="2">
    <location>
        <begin position="78"/>
        <end position="237"/>
    </location>
</feature>
<dbReference type="PANTHER" id="PTHR39965:SF1">
    <property type="entry name" value="CRISPR SYSTEM CMR SUBUNIT CMR6"/>
    <property type="match status" value="1"/>
</dbReference>
<protein>
    <submittedName>
        <fullName evidence="3">CRISPR-associated protein, Cmr6 family</fullName>
    </submittedName>
</protein>
<dbReference type="Pfam" id="PF03787">
    <property type="entry name" value="RAMPs"/>
    <property type="match status" value="1"/>
</dbReference>
<gene>
    <name evidence="3" type="ORF">DF3PB_150016</name>
</gene>
<reference evidence="3" key="1">
    <citation type="submission" date="2018-07" db="EMBL/GenBank/DDBJ databases">
        <authorList>
            <person name="Quirk P.G."/>
            <person name="Krulwich T.A."/>
        </authorList>
    </citation>
    <scope>NUCLEOTIDE SEQUENCE</scope>
</reference>
<accession>A0A380TBM9</accession>
<dbReference type="EMBL" id="UIDG01000057">
    <property type="protein sequence ID" value="SUS04823.1"/>
    <property type="molecule type" value="Genomic_DNA"/>
</dbReference>
<name>A0A380TBM9_9ZZZZ</name>
<dbReference type="AlphaFoldDB" id="A0A380TBM9"/>
<dbReference type="NCBIfam" id="TIGR01898">
    <property type="entry name" value="cas_TM1791_cmr6"/>
    <property type="match status" value="2"/>
</dbReference>
<dbReference type="InterPro" id="IPR005537">
    <property type="entry name" value="RAMP_III_fam"/>
</dbReference>
<proteinExistence type="predicted"/>
<dbReference type="PANTHER" id="PTHR39965">
    <property type="entry name" value="CRISPR SYSTEM CMR SUBUNIT CMR6"/>
    <property type="match status" value="1"/>
</dbReference>
<evidence type="ECO:0000259" key="2">
    <source>
        <dbReference type="Pfam" id="PF03787"/>
    </source>
</evidence>
<organism evidence="3">
    <name type="scientific">metagenome</name>
    <dbReference type="NCBI Taxonomy" id="256318"/>
    <lineage>
        <taxon>unclassified sequences</taxon>
        <taxon>metagenomes</taxon>
    </lineage>
</organism>
<evidence type="ECO:0000313" key="3">
    <source>
        <dbReference type="EMBL" id="SUS04823.1"/>
    </source>
</evidence>
<sequence length="243" mass="26535">MLPLYAGYPPPGAQGNAGLRFEKFFDLWNDKGDGIPDGDKLNWVKKFSGPVGDKDHLIEHADRTRKLAAALHGITFKAKTEGRLVAGTGRSHPIEVGFAWHHTLGVPYIPGSGLKGIVKTWAEEWQQQKRGDLLGVMERVGQVVFLDALPTEPVKLAADVMTPHYGEYYEDKSPPGDWLSPNPIPFLTVANKQEFLFAVVPADPQHVHCCKPAIELLQQALAELGAGAKTAAGYGRFGAFTQE</sequence>
<dbReference type="InterPro" id="IPR010172">
    <property type="entry name" value="CRISPR-assoc_prot_TM1791"/>
</dbReference>